<gene>
    <name evidence="13" type="ORF">OM076_27305</name>
</gene>
<comment type="catalytic activity">
    <reaction evidence="9">
        <text>ATP + H2O = ADP + phosphate + H(+)</text>
        <dbReference type="Rhea" id="RHEA:13065"/>
        <dbReference type="ChEBI" id="CHEBI:15377"/>
        <dbReference type="ChEBI" id="CHEBI:15378"/>
        <dbReference type="ChEBI" id="CHEBI:30616"/>
        <dbReference type="ChEBI" id="CHEBI:43474"/>
        <dbReference type="ChEBI" id="CHEBI:456216"/>
        <dbReference type="EC" id="5.6.2.4"/>
    </reaction>
</comment>
<evidence type="ECO:0000256" key="2">
    <source>
        <dbReference type="ARBA" id="ARBA00022741"/>
    </source>
</evidence>
<evidence type="ECO:0000259" key="11">
    <source>
        <dbReference type="PROSITE" id="PS51198"/>
    </source>
</evidence>
<dbReference type="GO" id="GO:0000725">
    <property type="term" value="P:recombinational repair"/>
    <property type="evidence" value="ECO:0007669"/>
    <property type="project" value="TreeGrafter"/>
</dbReference>
<keyword evidence="4 10" id="KW-0347">Helicase</keyword>
<dbReference type="InterPro" id="IPR014016">
    <property type="entry name" value="UvrD-like_ATP-bd"/>
</dbReference>
<dbReference type="CDD" id="cd17932">
    <property type="entry name" value="DEXQc_UvrD"/>
    <property type="match status" value="1"/>
</dbReference>
<keyword evidence="5 10" id="KW-0067">ATP-binding</keyword>
<evidence type="ECO:0000259" key="12">
    <source>
        <dbReference type="PROSITE" id="PS51217"/>
    </source>
</evidence>
<dbReference type="Gene3D" id="1.10.486.10">
    <property type="entry name" value="PCRA, domain 4"/>
    <property type="match status" value="1"/>
</dbReference>
<dbReference type="InterPro" id="IPR014017">
    <property type="entry name" value="DNA_helicase_UvrD-like_C"/>
</dbReference>
<evidence type="ECO:0000256" key="3">
    <source>
        <dbReference type="ARBA" id="ARBA00022801"/>
    </source>
</evidence>
<keyword evidence="2 10" id="KW-0547">Nucleotide-binding</keyword>
<dbReference type="PANTHER" id="PTHR11070:SF59">
    <property type="entry name" value="DNA 3'-5' HELICASE"/>
    <property type="match status" value="1"/>
</dbReference>
<dbReference type="Gene3D" id="3.40.50.300">
    <property type="entry name" value="P-loop containing nucleotide triphosphate hydrolases"/>
    <property type="match status" value="2"/>
</dbReference>
<dbReference type="Proteomes" id="UP001149140">
    <property type="component" value="Unassembled WGS sequence"/>
</dbReference>
<dbReference type="EMBL" id="JAPDOD010000029">
    <property type="protein sequence ID" value="MDA0164010.1"/>
    <property type="molecule type" value="Genomic_DNA"/>
</dbReference>
<dbReference type="PROSITE" id="PS51217">
    <property type="entry name" value="UVRD_HELICASE_CTER"/>
    <property type="match status" value="1"/>
</dbReference>
<evidence type="ECO:0000256" key="6">
    <source>
        <dbReference type="ARBA" id="ARBA00023235"/>
    </source>
</evidence>
<dbReference type="Gene3D" id="1.10.10.160">
    <property type="match status" value="1"/>
</dbReference>
<evidence type="ECO:0000256" key="7">
    <source>
        <dbReference type="ARBA" id="ARBA00034617"/>
    </source>
</evidence>
<feature type="binding site" evidence="10">
    <location>
        <begin position="164"/>
        <end position="171"/>
    </location>
    <ligand>
        <name>ATP</name>
        <dbReference type="ChEBI" id="CHEBI:30616"/>
    </ligand>
</feature>
<dbReference type="GO" id="GO:0043138">
    <property type="term" value="F:3'-5' DNA helicase activity"/>
    <property type="evidence" value="ECO:0007669"/>
    <property type="project" value="UniProtKB-EC"/>
</dbReference>
<feature type="domain" description="UvrD-like helicase C-terminal" evidence="12">
    <location>
        <begin position="417"/>
        <end position="676"/>
    </location>
</feature>
<evidence type="ECO:0000313" key="14">
    <source>
        <dbReference type="Proteomes" id="UP001149140"/>
    </source>
</evidence>
<dbReference type="PANTHER" id="PTHR11070">
    <property type="entry name" value="UVRD / RECB / PCRA DNA HELICASE FAMILY MEMBER"/>
    <property type="match status" value="1"/>
</dbReference>
<dbReference type="GO" id="GO:0033202">
    <property type="term" value="C:DNA helicase complex"/>
    <property type="evidence" value="ECO:0007669"/>
    <property type="project" value="TreeGrafter"/>
</dbReference>
<dbReference type="GO" id="GO:0005524">
    <property type="term" value="F:ATP binding"/>
    <property type="evidence" value="ECO:0007669"/>
    <property type="project" value="UniProtKB-UniRule"/>
</dbReference>
<dbReference type="InterPro" id="IPR000212">
    <property type="entry name" value="DNA_helicase_UvrD/REP"/>
</dbReference>
<evidence type="ECO:0000256" key="1">
    <source>
        <dbReference type="ARBA" id="ARBA00009922"/>
    </source>
</evidence>
<dbReference type="GO" id="GO:0016787">
    <property type="term" value="F:hydrolase activity"/>
    <property type="evidence" value="ECO:0007669"/>
    <property type="project" value="UniProtKB-UniRule"/>
</dbReference>
<proteinExistence type="inferred from homology"/>
<comment type="caution">
    <text evidence="13">The sequence shown here is derived from an EMBL/GenBank/DDBJ whole genome shotgun (WGS) entry which is preliminary data.</text>
</comment>
<reference evidence="13" key="1">
    <citation type="submission" date="2022-10" db="EMBL/GenBank/DDBJ databases">
        <title>The WGS of Solirubrobacter ginsenosidimutans DSM 21036.</title>
        <authorList>
            <person name="Jiang Z."/>
        </authorList>
    </citation>
    <scope>NUCLEOTIDE SEQUENCE</scope>
    <source>
        <strain evidence="13">DSM 21036</strain>
    </source>
</reference>
<evidence type="ECO:0000256" key="4">
    <source>
        <dbReference type="ARBA" id="ARBA00022806"/>
    </source>
</evidence>
<evidence type="ECO:0000313" key="13">
    <source>
        <dbReference type="EMBL" id="MDA0164010.1"/>
    </source>
</evidence>
<dbReference type="SUPFAM" id="SSF52540">
    <property type="entry name" value="P-loop containing nucleoside triphosphate hydrolases"/>
    <property type="match status" value="1"/>
</dbReference>
<name>A0A9X3S202_9ACTN</name>
<comment type="similarity">
    <text evidence="1">Belongs to the helicase family. UvrD subfamily.</text>
</comment>
<comment type="catalytic activity">
    <reaction evidence="7">
        <text>Couples ATP hydrolysis with the unwinding of duplex DNA by translocating in the 3'-5' direction.</text>
        <dbReference type="EC" id="5.6.2.4"/>
    </reaction>
</comment>
<feature type="domain" description="UvrD-like helicase ATP-binding" evidence="11">
    <location>
        <begin position="143"/>
        <end position="416"/>
    </location>
</feature>
<accession>A0A9X3S202</accession>
<evidence type="ECO:0000256" key="9">
    <source>
        <dbReference type="ARBA" id="ARBA00048988"/>
    </source>
</evidence>
<evidence type="ECO:0000256" key="5">
    <source>
        <dbReference type="ARBA" id="ARBA00022840"/>
    </source>
</evidence>
<protein>
    <recommendedName>
        <fullName evidence="8">DNA 3'-5' helicase</fullName>
        <ecNumber evidence="8">5.6.2.4</ecNumber>
    </recommendedName>
</protein>
<dbReference type="EC" id="5.6.2.4" evidence="8"/>
<dbReference type="GO" id="GO:0003677">
    <property type="term" value="F:DNA binding"/>
    <property type="evidence" value="ECO:0007669"/>
    <property type="project" value="InterPro"/>
</dbReference>
<dbReference type="PROSITE" id="PS51198">
    <property type="entry name" value="UVRD_HELICASE_ATP_BIND"/>
    <property type="match status" value="1"/>
</dbReference>
<dbReference type="GO" id="GO:0005829">
    <property type="term" value="C:cytosol"/>
    <property type="evidence" value="ECO:0007669"/>
    <property type="project" value="TreeGrafter"/>
</dbReference>
<organism evidence="13 14">
    <name type="scientific">Solirubrobacter ginsenosidimutans</name>
    <dbReference type="NCBI Taxonomy" id="490573"/>
    <lineage>
        <taxon>Bacteria</taxon>
        <taxon>Bacillati</taxon>
        <taxon>Actinomycetota</taxon>
        <taxon>Thermoleophilia</taxon>
        <taxon>Solirubrobacterales</taxon>
        <taxon>Solirubrobacteraceae</taxon>
        <taxon>Solirubrobacter</taxon>
    </lineage>
</organism>
<evidence type="ECO:0000256" key="10">
    <source>
        <dbReference type="PROSITE-ProRule" id="PRU00560"/>
    </source>
</evidence>
<keyword evidence="14" id="KW-1185">Reference proteome</keyword>
<evidence type="ECO:0000256" key="8">
    <source>
        <dbReference type="ARBA" id="ARBA00034808"/>
    </source>
</evidence>
<dbReference type="InterPro" id="IPR027417">
    <property type="entry name" value="P-loop_NTPase"/>
</dbReference>
<dbReference type="AlphaFoldDB" id="A0A9X3S202"/>
<keyword evidence="6" id="KW-0413">Isomerase</keyword>
<dbReference type="Pfam" id="PF13361">
    <property type="entry name" value="UvrD_C"/>
    <property type="match status" value="1"/>
</dbReference>
<dbReference type="Pfam" id="PF00580">
    <property type="entry name" value="UvrD-helicase"/>
    <property type="match status" value="1"/>
</dbReference>
<keyword evidence="3 10" id="KW-0378">Hydrolase</keyword>
<dbReference type="InterPro" id="IPR013986">
    <property type="entry name" value="DExx_box_DNA_helicase_dom_sf"/>
</dbReference>
<dbReference type="RefSeq" id="WP_270043258.1">
    <property type="nucleotide sequence ID" value="NZ_JAPDOD010000029.1"/>
</dbReference>
<sequence>MPSAALPPLVWTTDAQPEGYEVVEFDRLLRELARRGSRGGSLANPAQPWLNRVAGLDALAVLGVRLDTLAELRGFYGYVLEPAWRHGLRLLVECEQRLSQLDPKRFIDPEFAYPYTLERALNAAARIWRPVENDAGGEPSPVSPLDPEQRRAVGARAGTVQIIAPAGSGKTTVLIERVRELLRRGVRTERILATTFNRAASTELQARLAGAGVRAVRARTFHSLGRWLLREEGLGRPGDPGSPSANQFKRLCSLAARETGTWVDVAVARARVSDIKLTLLATPAEFAARHTRAFADGETLARIYALYERSQAERGVNDFDDMVMLAVRALREDAAVRARWQARFSHVLVDEYQDIEPAQELLVRMLAAPEDELFCVGDDDQTLYGFRRASVRRTLDLDLAYPGLYRVALAHNYRCPPEIVEASRRLIGHNHVRFGKTIEPDPGRGAESAIELHEPESAPAGAAAVARRLARSRRGEIVVLARTTNLLRTVALACAAQNVAISAPPGVFEADDAREAIEAYVRLCGAPADARADDVTLVCRRPNRGLPFESGQAVADQLQAGFTFTEAFAGLAADERQRPKLDQAGRVLDALAGMTDARRFLRYLRSSGGLDAYFEEHDAGGTEQIELEVLEQAEAEAAGMSVAAYGALLTQRTDALRAVRDDERGIELATIHGAKGRQWPRVELFGGDEGQLPHAMALDVTEAEIEAGEGEEAERRLAYVAFTRARDQLSITSSGATASRFLLEAGLQARRPYAAAREIQAVASPARVNALRPPASDDLTRVLEQARLLGAEDLSAGMTVGQLFATLGSPGEETKLRPTAILERLDTGAQRRLLRHLRALSET</sequence>